<feature type="region of interest" description="Disordered" evidence="7">
    <location>
        <begin position="281"/>
        <end position="318"/>
    </location>
</feature>
<feature type="compositionally biased region" description="Polar residues" evidence="7">
    <location>
        <begin position="647"/>
        <end position="661"/>
    </location>
</feature>
<feature type="compositionally biased region" description="Low complexity" evidence="7">
    <location>
        <begin position="779"/>
        <end position="798"/>
    </location>
</feature>
<evidence type="ECO:0000256" key="2">
    <source>
        <dbReference type="ARBA" id="ARBA00022692"/>
    </source>
</evidence>
<evidence type="ECO:0000256" key="5">
    <source>
        <dbReference type="ARBA" id="ARBA00023136"/>
    </source>
</evidence>
<keyword evidence="9" id="KW-1185">Reference proteome</keyword>
<evidence type="ECO:0000256" key="7">
    <source>
        <dbReference type="SAM" id="MobiDB-lite"/>
    </source>
</evidence>
<feature type="compositionally biased region" description="Polar residues" evidence="7">
    <location>
        <begin position="675"/>
        <end position="687"/>
    </location>
</feature>
<name>A0A835W2E9_CHLIN</name>
<sequence length="880" mass="90933">MRGDRSAASDGLGGYCDPQQRPGAGAGQQDCRLQQQQPSCGSPTAASCSSVRGADAASGQAAVHSSCCDAFGAEGCIRIGLDGGSSSSVTGSSEHPRSHGCGSGGHQGRHDYRSQLPVQPPCGGSTAGRLGLQEQQQCRAPVPPACSSTSGACISLLPPSPVCVRGQHLRQQEAAVAAPAAAAAVQTWPLSANRLQQLRAMCRAWHGPLSAVVYYPLELYGSGGDGGGHQQHVAAEGAFPAVATAVAQQGGAAEGSAAAGAGGLSATAVGRRALLLQHEVGAGGESGSKGGGLDGSGGDSRAEGSSASTAGAAATAGAAGAERPRVQLSLAQLSRLREVVEAVRGFWSEMEARRWCSLDVLLVYEAWADPRAARALYPVNMLRNWARLQARTPLVAALDVDMLPSRQLLVAMKDPATARQYIEACAPSSSPSVSVAPSSDGSGDGSHSMGRTASGAAHSRSSVFILPAFQTANETAAATNIRIADRIANMTKNQLEVAVQVEAALPFHVLHFPAGHSATNFSRWFRAAEPYSVRYVRNFEPWFVAGRDAVPWHDVRLRGYGQNKIIQVAAAAASGVEFRVEPSAFLVHRPHARSGAKQELGGETAAYRRLYRLALRQATASILGQLQQQQEQGRQQSQAVAMASLQGLASSNASSGPTHEAQQPAAGTTVDPTAGGSTRQSSDSASSLAGGMRVSSNNAAGGSSAFSSGDTSSADAAVPWQEIGVYPHRSNRRRALSVFDPAPFSIPPKGIVHSIMRPGGNGPEAAGSTQRANGPALPAQTGTGSGRTAATSAAARQRSGGGAGKKGLALPPKLQAEARRQAEELLAGRFADALKHNVFWSNSRIWGEARKEMAQGQYTPVLDPGTEHCLRVLPWWIGSS</sequence>
<evidence type="ECO:0000313" key="8">
    <source>
        <dbReference type="EMBL" id="KAG2438057.1"/>
    </source>
</evidence>
<dbReference type="PANTHER" id="PTHR12270">
    <property type="entry name" value="GLYCOSYLTRANSFERASE-RELATED"/>
    <property type="match status" value="1"/>
</dbReference>
<comment type="subcellular location">
    <subcellularLocation>
        <location evidence="1">Membrane</location>
        <topology evidence="1">Single-pass type II membrane protein</topology>
    </subcellularLocation>
</comment>
<feature type="region of interest" description="Disordered" evidence="7">
    <location>
        <begin position="647"/>
        <end position="713"/>
    </location>
</feature>
<feature type="region of interest" description="Disordered" evidence="7">
    <location>
        <begin position="755"/>
        <end position="809"/>
    </location>
</feature>
<feature type="region of interest" description="Disordered" evidence="7">
    <location>
        <begin position="1"/>
        <end position="47"/>
    </location>
</feature>
<dbReference type="Pfam" id="PF13896">
    <property type="entry name" value="Glyco_transf_49"/>
    <property type="match status" value="1"/>
</dbReference>
<accession>A0A835W2E9</accession>
<keyword evidence="6" id="KW-0325">Glycoprotein</keyword>
<reference evidence="8" key="1">
    <citation type="journal article" date="2020" name="bioRxiv">
        <title>Comparative genomics of Chlamydomonas.</title>
        <authorList>
            <person name="Craig R.J."/>
            <person name="Hasan A.R."/>
            <person name="Ness R.W."/>
            <person name="Keightley P.D."/>
        </authorList>
    </citation>
    <scope>NUCLEOTIDE SEQUENCE</scope>
    <source>
        <strain evidence="8">SAG 7.73</strain>
    </source>
</reference>
<evidence type="ECO:0000256" key="4">
    <source>
        <dbReference type="ARBA" id="ARBA00022989"/>
    </source>
</evidence>
<dbReference type="PANTHER" id="PTHR12270:SF52">
    <property type="entry name" value="GLYCOSYLTRANSFERASE-LIKE PROTEIN GNT13-RELATED"/>
    <property type="match status" value="1"/>
</dbReference>
<protein>
    <submittedName>
        <fullName evidence="8">Uncharacterized protein</fullName>
    </submittedName>
</protein>
<keyword evidence="5" id="KW-0472">Membrane</keyword>
<feature type="region of interest" description="Disordered" evidence="7">
    <location>
        <begin position="85"/>
        <end position="126"/>
    </location>
</feature>
<dbReference type="OrthoDB" id="550357at2759"/>
<evidence type="ECO:0000256" key="6">
    <source>
        <dbReference type="ARBA" id="ARBA00023180"/>
    </source>
</evidence>
<keyword evidence="4" id="KW-1133">Transmembrane helix</keyword>
<evidence type="ECO:0000313" key="9">
    <source>
        <dbReference type="Proteomes" id="UP000650467"/>
    </source>
</evidence>
<feature type="region of interest" description="Disordered" evidence="7">
    <location>
        <begin position="428"/>
        <end position="454"/>
    </location>
</feature>
<dbReference type="InterPro" id="IPR051292">
    <property type="entry name" value="Xyl/GlcA_transferase"/>
</dbReference>
<proteinExistence type="predicted"/>
<feature type="compositionally biased region" description="Low complexity" evidence="7">
    <location>
        <begin position="428"/>
        <end position="441"/>
    </location>
</feature>
<keyword evidence="3" id="KW-0735">Signal-anchor</keyword>
<feature type="compositionally biased region" description="Polar residues" evidence="7">
    <location>
        <begin position="31"/>
        <end position="47"/>
    </location>
</feature>
<gene>
    <name evidence="8" type="ORF">HXX76_005667</name>
</gene>
<feature type="compositionally biased region" description="Low complexity" evidence="7">
    <location>
        <begin position="303"/>
        <end position="318"/>
    </location>
</feature>
<feature type="compositionally biased region" description="Low complexity" evidence="7">
    <location>
        <begin position="695"/>
        <end position="713"/>
    </location>
</feature>
<comment type="caution">
    <text evidence="8">The sequence shown here is derived from an EMBL/GenBank/DDBJ whole genome shotgun (WGS) entry which is preliminary data.</text>
</comment>
<organism evidence="8 9">
    <name type="scientific">Chlamydomonas incerta</name>
    <dbReference type="NCBI Taxonomy" id="51695"/>
    <lineage>
        <taxon>Eukaryota</taxon>
        <taxon>Viridiplantae</taxon>
        <taxon>Chlorophyta</taxon>
        <taxon>core chlorophytes</taxon>
        <taxon>Chlorophyceae</taxon>
        <taxon>CS clade</taxon>
        <taxon>Chlamydomonadales</taxon>
        <taxon>Chlamydomonadaceae</taxon>
        <taxon>Chlamydomonas</taxon>
    </lineage>
</organism>
<feature type="compositionally biased region" description="Low complexity" evidence="7">
    <location>
        <begin position="18"/>
        <end position="29"/>
    </location>
</feature>
<dbReference type="GO" id="GO:0035269">
    <property type="term" value="P:protein O-linked glycosylation via mannose"/>
    <property type="evidence" value="ECO:0007669"/>
    <property type="project" value="TreeGrafter"/>
</dbReference>
<keyword evidence="2" id="KW-0812">Transmembrane</keyword>
<feature type="compositionally biased region" description="Gly residues" evidence="7">
    <location>
        <begin position="281"/>
        <end position="298"/>
    </location>
</feature>
<dbReference type="GO" id="GO:0042285">
    <property type="term" value="F:xylosyltransferase activity"/>
    <property type="evidence" value="ECO:0007669"/>
    <property type="project" value="TreeGrafter"/>
</dbReference>
<dbReference type="GO" id="GO:0016020">
    <property type="term" value="C:membrane"/>
    <property type="evidence" value="ECO:0007669"/>
    <property type="project" value="UniProtKB-SubCell"/>
</dbReference>
<evidence type="ECO:0000256" key="1">
    <source>
        <dbReference type="ARBA" id="ARBA00004606"/>
    </source>
</evidence>
<dbReference type="GO" id="GO:0015020">
    <property type="term" value="F:glucuronosyltransferase activity"/>
    <property type="evidence" value="ECO:0007669"/>
    <property type="project" value="TreeGrafter"/>
</dbReference>
<dbReference type="EMBL" id="JAEHOC010000010">
    <property type="protein sequence ID" value="KAG2438057.1"/>
    <property type="molecule type" value="Genomic_DNA"/>
</dbReference>
<dbReference type="Proteomes" id="UP000650467">
    <property type="component" value="Unassembled WGS sequence"/>
</dbReference>
<dbReference type="AlphaFoldDB" id="A0A835W2E9"/>
<evidence type="ECO:0000256" key="3">
    <source>
        <dbReference type="ARBA" id="ARBA00022968"/>
    </source>
</evidence>